<reference evidence="2 3" key="2">
    <citation type="submission" date="2018-03" db="EMBL/GenBank/DDBJ databases">
        <authorList>
            <person name="Keele B.F."/>
        </authorList>
    </citation>
    <scope>NUCLEOTIDE SEQUENCE [LARGE SCALE GENOMIC DNA]</scope>
    <source>
        <strain evidence="2 3">D13</strain>
    </source>
</reference>
<dbReference type="AlphaFoldDB" id="A0A2P1PN39"/>
<dbReference type="EMBL" id="CP027860">
    <property type="protein sequence ID" value="AVP96237.1"/>
    <property type="molecule type" value="Genomic_DNA"/>
</dbReference>
<dbReference type="InterPro" id="IPR019198">
    <property type="entry name" value="Beta_propeller_containing"/>
</dbReference>
<feature type="region of interest" description="Disordered" evidence="1">
    <location>
        <begin position="149"/>
        <end position="168"/>
    </location>
</feature>
<feature type="compositionally biased region" description="Basic and acidic residues" evidence="1">
    <location>
        <begin position="20"/>
        <end position="40"/>
    </location>
</feature>
<sequence length="1110" mass="122166">MGEMRDLRVRLAESQVELHQRVEQHKQPGRHGDRRDQRHDPRLRKQAREHVQQSKQRARRANGRRGALLNGVRQQLDQTCGQRAGANQQHIPVTPHRALDRRPKQIEAVHVEEQVFGRSVQKHMGQQLPGCEWASQRPKREHLQQLVIERGVDKKRRRTQHDQTDRDGCAGRRVVVRERAFVHGASMPSDHVGAVACARVRLDRRFDVCIGGDARADRRSGNGCRQLEDRAVNILYRLCWLYALLLSPLLCAQVHVTADQGRAVSEWWYEPESPGWGLILTHSGNRTVMLYAGFDGQGRDVWQVGVGSRSVSAISVELMQSHWDAGTNRVDQQWVAGAVDFRYVGLDRAEATIRQGDSVRTVALARIVSTRQSAVDDYSGLWHNPEVPGFGMALLTQGPVLAVLASAYDGAGAPRWWLGYKLSRPNDPAPFVAKRFRRDCALATCSVTEVLAGSISIRPRNERDLSAHLRLNDGFSPLPNAPVFANFGRYQNIGESASGRVDPSDARPFHSDAALDDYLTLAETASPELPYGCIDFSPAPAGTTVGAAGSGTNTQEVGIDEGDIVARSGDLVVSRSHYTLFSDPPISVSRFNLTRIRSDMPVASHIADLFLPVLHHAESAVVLPAPAGRHRFALLSSNRQTGFGFCAPTLQEWPPETALTVIEVDALGQVSQLWRYIVAARAGALRLQDNALLLTTSASVLTGVNPDGTSWQTFRPTWHFEGGAAAPLLRAENTWLSDFQPGTLGTTVVTVHRLPLAQPDLVKHFSLFSSQGNLYVGPDSVYLSSVRVEPISFTEDNQVMSYRTLTGIHQLDAQDLSWRGSADVAGQLVGDYAGTWAMQERHGTLRVLTNHFQSNSVELLTAAKLTVLAPSATERRLLVTAELPNAARPQPIGRSGEEIRGVRFFGDRLNVVSFRRIDPLYAIDLSDPTDPKIADELEITGYSEYLHQLPSGKLLGFGVEVDPNGSNAWQPEALKLSLFEGNDGGSSLAPIQSFLFGGAYSQLPVLNEPHAVSVFQSSPEDLWFTAPTRLSLPAPPGTYGPMAVLRVRYNLAAGRILEARVIPTSAESNGFDNIYDARTVVFGSQLYYFHEDQVYAAPLASPIEVLPQVL</sequence>
<dbReference type="Pfam" id="PF09826">
    <property type="entry name" value="Beta_propel"/>
    <property type="match status" value="1"/>
</dbReference>
<dbReference type="Proteomes" id="UP000241074">
    <property type="component" value="Chromosome"/>
</dbReference>
<reference evidence="2 3" key="1">
    <citation type="submission" date="2018-03" db="EMBL/GenBank/DDBJ databases">
        <title>Ahniella affigens gen. nov., sp. nov., a gammaproteobacterium isolated from sandy soil near a stream.</title>
        <authorList>
            <person name="Ko Y."/>
            <person name="Kim J.-H."/>
        </authorList>
    </citation>
    <scope>NUCLEOTIDE SEQUENCE [LARGE SCALE GENOMIC DNA]</scope>
    <source>
        <strain evidence="2 3">D13</strain>
    </source>
</reference>
<gene>
    <name evidence="2" type="ORF">C7S18_03090</name>
</gene>
<dbReference type="KEGG" id="xba:C7S18_03090"/>
<evidence type="ECO:0008006" key="4">
    <source>
        <dbReference type="Google" id="ProtNLM"/>
    </source>
</evidence>
<proteinExistence type="predicted"/>
<accession>A0A2P1PN39</accession>
<evidence type="ECO:0000256" key="1">
    <source>
        <dbReference type="SAM" id="MobiDB-lite"/>
    </source>
</evidence>
<protein>
    <recommendedName>
        <fullName evidence="4">Beta propeller domain-containing protein</fullName>
    </recommendedName>
</protein>
<name>A0A2P1PN39_9GAMM</name>
<organism evidence="2 3">
    <name type="scientific">Ahniella affigens</name>
    <dbReference type="NCBI Taxonomy" id="2021234"/>
    <lineage>
        <taxon>Bacteria</taxon>
        <taxon>Pseudomonadati</taxon>
        <taxon>Pseudomonadota</taxon>
        <taxon>Gammaproteobacteria</taxon>
        <taxon>Lysobacterales</taxon>
        <taxon>Rhodanobacteraceae</taxon>
        <taxon>Ahniella</taxon>
    </lineage>
</organism>
<feature type="region of interest" description="Disordered" evidence="1">
    <location>
        <begin position="20"/>
        <end position="65"/>
    </location>
</feature>
<evidence type="ECO:0000313" key="2">
    <source>
        <dbReference type="EMBL" id="AVP96237.1"/>
    </source>
</evidence>
<keyword evidence="3" id="KW-1185">Reference proteome</keyword>
<evidence type="ECO:0000313" key="3">
    <source>
        <dbReference type="Proteomes" id="UP000241074"/>
    </source>
</evidence>